<evidence type="ECO:0000256" key="1">
    <source>
        <dbReference type="SAM" id="MobiDB-lite"/>
    </source>
</evidence>
<evidence type="ECO:0000313" key="3">
    <source>
        <dbReference type="EMBL" id="MFC4493473.1"/>
    </source>
</evidence>
<accession>A0ABV9A4N3</accession>
<organism evidence="3 4">
    <name type="scientific">Streptomyces ovatisporus</name>
    <dbReference type="NCBI Taxonomy" id="1128682"/>
    <lineage>
        <taxon>Bacteria</taxon>
        <taxon>Bacillati</taxon>
        <taxon>Actinomycetota</taxon>
        <taxon>Actinomycetes</taxon>
        <taxon>Kitasatosporales</taxon>
        <taxon>Streptomycetaceae</taxon>
        <taxon>Streptomyces</taxon>
    </lineage>
</organism>
<dbReference type="SUPFAM" id="SSF54427">
    <property type="entry name" value="NTF2-like"/>
    <property type="match status" value="1"/>
</dbReference>
<feature type="compositionally biased region" description="Basic and acidic residues" evidence="1">
    <location>
        <begin position="1"/>
        <end position="18"/>
    </location>
</feature>
<feature type="domain" description="SnoaL-like" evidence="2">
    <location>
        <begin position="54"/>
        <end position="153"/>
    </location>
</feature>
<dbReference type="EMBL" id="JBHSFH010000003">
    <property type="protein sequence ID" value="MFC4493473.1"/>
    <property type="molecule type" value="Genomic_DNA"/>
</dbReference>
<evidence type="ECO:0000313" key="4">
    <source>
        <dbReference type="Proteomes" id="UP001595997"/>
    </source>
</evidence>
<dbReference type="InterPro" id="IPR037401">
    <property type="entry name" value="SnoaL-like"/>
</dbReference>
<protein>
    <submittedName>
        <fullName evidence="3">Nuclear transport factor 2 family protein</fullName>
    </submittedName>
</protein>
<dbReference type="Pfam" id="PF12680">
    <property type="entry name" value="SnoaL_2"/>
    <property type="match status" value="1"/>
</dbReference>
<dbReference type="Gene3D" id="3.10.450.50">
    <property type="match status" value="1"/>
</dbReference>
<comment type="caution">
    <text evidence="3">The sequence shown here is derived from an EMBL/GenBank/DDBJ whole genome shotgun (WGS) entry which is preliminary data.</text>
</comment>
<dbReference type="InterPro" id="IPR032710">
    <property type="entry name" value="NTF2-like_dom_sf"/>
</dbReference>
<dbReference type="Proteomes" id="UP001595997">
    <property type="component" value="Unassembled WGS sequence"/>
</dbReference>
<evidence type="ECO:0000259" key="2">
    <source>
        <dbReference type="Pfam" id="PF12680"/>
    </source>
</evidence>
<dbReference type="RefSeq" id="WP_386442735.1">
    <property type="nucleotide sequence ID" value="NZ_JBHSFH010000003.1"/>
</dbReference>
<proteinExistence type="predicted"/>
<name>A0ABV9A4N3_9ACTN</name>
<reference evidence="4" key="1">
    <citation type="journal article" date="2019" name="Int. J. Syst. Evol. Microbiol.">
        <title>The Global Catalogue of Microorganisms (GCM) 10K type strain sequencing project: providing services to taxonomists for standard genome sequencing and annotation.</title>
        <authorList>
            <consortium name="The Broad Institute Genomics Platform"/>
            <consortium name="The Broad Institute Genome Sequencing Center for Infectious Disease"/>
            <person name="Wu L."/>
            <person name="Ma J."/>
        </authorList>
    </citation>
    <scope>NUCLEOTIDE SEQUENCE [LARGE SCALE GENOMIC DNA]</scope>
    <source>
        <strain evidence="4">CGMCC 4.7357</strain>
    </source>
</reference>
<sequence length="169" mass="18433">MDEHMTEHMDDCKTEHKSGRTSAEGCDPGRGLPDHPDIRAAVRYHQAVSRFVTGDELAAFFHEDAVHRELPNALFPDGAVRDRDGVTAAAEAGRKALDAQSFEVVNAIAANGQVALEVIWTGTLAVPLGDLPAGHVLRAHIATFLEFRDGKIMAQRNYDCYERTGAKPL</sequence>
<gene>
    <name evidence="3" type="ORF">ACFPA8_04910</name>
</gene>
<feature type="region of interest" description="Disordered" evidence="1">
    <location>
        <begin position="1"/>
        <end position="32"/>
    </location>
</feature>
<keyword evidence="4" id="KW-1185">Reference proteome</keyword>